<reference evidence="1" key="2">
    <citation type="submission" date="2013-04" db="UniProtKB">
        <authorList>
            <consortium name="EnsemblPlants"/>
        </authorList>
    </citation>
    <scope>IDENTIFICATION</scope>
</reference>
<dbReference type="EnsemblPlants" id="OB03G22400.1">
    <property type="protein sequence ID" value="OB03G22400.1"/>
    <property type="gene ID" value="OB03G22400"/>
</dbReference>
<dbReference type="Proteomes" id="UP000006038">
    <property type="component" value="Chromosome 3"/>
</dbReference>
<sequence>MQRRMYNRFYKKSQAVTSWNFSDTSVGARSFCLAHENICRRVLCLSSETQKVKM</sequence>
<dbReference type="Gramene" id="OB03G22400.1">
    <property type="protein sequence ID" value="OB03G22400.1"/>
    <property type="gene ID" value="OB03G22400"/>
</dbReference>
<accession>J3LMG4</accession>
<reference evidence="1" key="1">
    <citation type="journal article" date="2013" name="Nat. Commun.">
        <title>Whole-genome sequencing of Oryza brachyantha reveals mechanisms underlying Oryza genome evolution.</title>
        <authorList>
            <person name="Chen J."/>
            <person name="Huang Q."/>
            <person name="Gao D."/>
            <person name="Wang J."/>
            <person name="Lang Y."/>
            <person name="Liu T."/>
            <person name="Li B."/>
            <person name="Bai Z."/>
            <person name="Luis Goicoechea J."/>
            <person name="Liang C."/>
            <person name="Chen C."/>
            <person name="Zhang W."/>
            <person name="Sun S."/>
            <person name="Liao Y."/>
            <person name="Zhang X."/>
            <person name="Yang L."/>
            <person name="Song C."/>
            <person name="Wang M."/>
            <person name="Shi J."/>
            <person name="Liu G."/>
            <person name="Liu J."/>
            <person name="Zhou H."/>
            <person name="Zhou W."/>
            <person name="Yu Q."/>
            <person name="An N."/>
            <person name="Chen Y."/>
            <person name="Cai Q."/>
            <person name="Wang B."/>
            <person name="Liu B."/>
            <person name="Min J."/>
            <person name="Huang Y."/>
            <person name="Wu H."/>
            <person name="Li Z."/>
            <person name="Zhang Y."/>
            <person name="Yin Y."/>
            <person name="Song W."/>
            <person name="Jiang J."/>
            <person name="Jackson S.A."/>
            <person name="Wing R.A."/>
            <person name="Wang J."/>
            <person name="Chen M."/>
        </authorList>
    </citation>
    <scope>NUCLEOTIDE SEQUENCE [LARGE SCALE GENOMIC DNA]</scope>
    <source>
        <strain evidence="1">cv. IRGC 101232</strain>
    </source>
</reference>
<evidence type="ECO:0000313" key="1">
    <source>
        <dbReference type="EnsemblPlants" id="OB03G22400.1"/>
    </source>
</evidence>
<proteinExistence type="predicted"/>
<protein>
    <submittedName>
        <fullName evidence="1">Uncharacterized protein</fullName>
    </submittedName>
</protein>
<name>J3LMG4_ORYBR</name>
<dbReference type="AlphaFoldDB" id="J3LMG4"/>
<organism evidence="1">
    <name type="scientific">Oryza brachyantha</name>
    <name type="common">malo sina</name>
    <dbReference type="NCBI Taxonomy" id="4533"/>
    <lineage>
        <taxon>Eukaryota</taxon>
        <taxon>Viridiplantae</taxon>
        <taxon>Streptophyta</taxon>
        <taxon>Embryophyta</taxon>
        <taxon>Tracheophyta</taxon>
        <taxon>Spermatophyta</taxon>
        <taxon>Magnoliopsida</taxon>
        <taxon>Liliopsida</taxon>
        <taxon>Poales</taxon>
        <taxon>Poaceae</taxon>
        <taxon>BOP clade</taxon>
        <taxon>Oryzoideae</taxon>
        <taxon>Oryzeae</taxon>
        <taxon>Oryzinae</taxon>
        <taxon>Oryza</taxon>
    </lineage>
</organism>
<evidence type="ECO:0000313" key="2">
    <source>
        <dbReference type="Proteomes" id="UP000006038"/>
    </source>
</evidence>
<keyword evidence="2" id="KW-1185">Reference proteome</keyword>
<dbReference type="HOGENOM" id="CLU_3056640_0_0_1"/>